<evidence type="ECO:0000313" key="2">
    <source>
        <dbReference type="Proteomes" id="UP000442469"/>
    </source>
</evidence>
<evidence type="ECO:0008006" key="3">
    <source>
        <dbReference type="Google" id="ProtNLM"/>
    </source>
</evidence>
<name>A0A6N8ESY4_PAEMA</name>
<dbReference type="Gene3D" id="2.160.20.80">
    <property type="entry name" value="E3 ubiquitin-protein ligase SopA"/>
    <property type="match status" value="1"/>
</dbReference>
<dbReference type="InterPro" id="IPR051082">
    <property type="entry name" value="Pentapeptide-BTB/POZ_domain"/>
</dbReference>
<dbReference type="PANTHER" id="PTHR14136:SF17">
    <property type="entry name" value="BTB_POZ DOMAIN-CONTAINING PROTEIN KCTD9"/>
    <property type="match status" value="1"/>
</dbReference>
<evidence type="ECO:0000313" key="1">
    <source>
        <dbReference type="EMBL" id="MUG21863.1"/>
    </source>
</evidence>
<dbReference type="AlphaFoldDB" id="A0A6N8ESY4"/>
<dbReference type="SUPFAM" id="SSF141571">
    <property type="entry name" value="Pentapeptide repeat-like"/>
    <property type="match status" value="1"/>
</dbReference>
<comment type="caution">
    <text evidence="1">The sequence shown here is derived from an EMBL/GenBank/DDBJ whole genome shotgun (WGS) entry which is preliminary data.</text>
</comment>
<dbReference type="PANTHER" id="PTHR14136">
    <property type="entry name" value="BTB_POZ DOMAIN-CONTAINING PROTEIN KCTD9"/>
    <property type="match status" value="1"/>
</dbReference>
<accession>A0A6N8ESY4</accession>
<dbReference type="Proteomes" id="UP000442469">
    <property type="component" value="Unassembled WGS sequence"/>
</dbReference>
<protein>
    <recommendedName>
        <fullName evidence="3">Pentapeptide repeat-containing protein</fullName>
    </recommendedName>
</protein>
<dbReference type="RefSeq" id="WP_155619546.1">
    <property type="nucleotide sequence ID" value="NZ_JARLLF010000030.1"/>
</dbReference>
<sequence>MKTILKIIRFTKKLVSTLLVGTGFFCYEVKLDKTIDDHARLTFTGIIPEEKEDQYVKMAGEQTDVELQYTDENGKARLCFMATLKAAYKGEHIQGVEVSGGNYAEINLNYARLEQVNFSHCIVQNSYLIGTRFQQCDCRGSDFRGSVMMDADFRDCDLEEAWFDQVYAVRDLMNEARGVIFGVHGVCFQRANLTNASFRDAQVAGDFTYAELDGVDFTGADLTGSRMLRRDAERTALSEEQRSSICWVEE</sequence>
<dbReference type="Pfam" id="PF00805">
    <property type="entry name" value="Pentapeptide"/>
    <property type="match status" value="2"/>
</dbReference>
<dbReference type="EMBL" id="WNZZ01000003">
    <property type="protein sequence ID" value="MUG21863.1"/>
    <property type="molecule type" value="Genomic_DNA"/>
</dbReference>
<gene>
    <name evidence="1" type="ORF">GNQ08_05390</name>
</gene>
<dbReference type="InterPro" id="IPR001646">
    <property type="entry name" value="5peptide_repeat"/>
</dbReference>
<reference evidence="1 2" key="1">
    <citation type="submission" date="2019-11" db="EMBL/GenBank/DDBJ databases">
        <title>Draft genome sequences of five Paenibacillus species of dairy origin.</title>
        <authorList>
            <person name="Olajide A.M."/>
            <person name="Chen S."/>
            <person name="Lapointe G."/>
        </authorList>
    </citation>
    <scope>NUCLEOTIDE SEQUENCE [LARGE SCALE GENOMIC DNA]</scope>
    <source>
        <strain evidence="1 2">3CT49</strain>
    </source>
</reference>
<proteinExistence type="predicted"/>
<organism evidence="1 2">
    <name type="scientific">Paenibacillus macerans</name>
    <name type="common">Bacillus macerans</name>
    <dbReference type="NCBI Taxonomy" id="44252"/>
    <lineage>
        <taxon>Bacteria</taxon>
        <taxon>Bacillati</taxon>
        <taxon>Bacillota</taxon>
        <taxon>Bacilli</taxon>
        <taxon>Bacillales</taxon>
        <taxon>Paenibacillaceae</taxon>
        <taxon>Paenibacillus</taxon>
    </lineage>
</organism>